<proteinExistence type="predicted"/>
<dbReference type="eggNOG" id="COG4253">
    <property type="taxonomic scope" value="Bacteria"/>
</dbReference>
<dbReference type="STRING" id="1278073.MYSTI_00447"/>
<reference evidence="1 2" key="1">
    <citation type="journal article" date="2013" name="Genome Announc.">
        <title>Complete genome sequence of Myxococcus stipitatus strain DSM 14675, a fruiting myxobacterium.</title>
        <authorList>
            <person name="Huntley S."/>
            <person name="Kneip S."/>
            <person name="Treuner-Lange A."/>
            <person name="Sogaard-Andersen L."/>
        </authorList>
    </citation>
    <scope>NUCLEOTIDE SEQUENCE [LARGE SCALE GENOMIC DNA]</scope>
    <source>
        <strain evidence="2">DSM 14675 / JCM 12634 / Mx s8</strain>
    </source>
</reference>
<dbReference type="HOGENOM" id="CLU_1184015_0_0_7"/>
<accession>L7U0Q6</accession>
<dbReference type="EMBL" id="CP004025">
    <property type="protein sequence ID" value="AGC41798.1"/>
    <property type="molecule type" value="Genomic_DNA"/>
</dbReference>
<name>L7U0Q6_MYXSD</name>
<dbReference type="Proteomes" id="UP000011131">
    <property type="component" value="Chromosome"/>
</dbReference>
<dbReference type="KEGG" id="msd:MYSTI_00447"/>
<keyword evidence="2" id="KW-1185">Reference proteome</keyword>
<dbReference type="OrthoDB" id="8686772at2"/>
<dbReference type="AlphaFoldDB" id="L7U0Q6"/>
<gene>
    <name evidence="1" type="ordered locus">MYSTI_00447</name>
</gene>
<dbReference type="PATRIC" id="fig|1278073.3.peg.465"/>
<protein>
    <submittedName>
        <fullName evidence="1">Uncharacterized protein</fullName>
    </submittedName>
</protein>
<evidence type="ECO:0000313" key="2">
    <source>
        <dbReference type="Proteomes" id="UP000011131"/>
    </source>
</evidence>
<organism evidence="1 2">
    <name type="scientific">Myxococcus stipitatus (strain DSM 14675 / JCM 12634 / Mx s8)</name>
    <dbReference type="NCBI Taxonomy" id="1278073"/>
    <lineage>
        <taxon>Bacteria</taxon>
        <taxon>Pseudomonadati</taxon>
        <taxon>Myxococcota</taxon>
        <taxon>Myxococcia</taxon>
        <taxon>Myxococcales</taxon>
        <taxon>Cystobacterineae</taxon>
        <taxon>Myxococcaceae</taxon>
        <taxon>Myxococcus</taxon>
    </lineage>
</organism>
<sequence length="251" mass="27147">MAARWVDAGRGLLTGVVSASRGVGHGLRVVPTEVARGLVLCVRGRFREGRFRLRRGLWRVAQLPVDVVLMLLGRVVSATQVLSGVEPPGRGLTGFEVALLRPIFGTSLDYAAVRLKEGPLGVLGVSGRAFVHGNTVFIPPRLRATDMGLLVHELTHVWQHQHGGTAYMSAAIAAQFVGDGYDWRKAVKKGLGWEELNPEQQAQLIEDAARCDLIHPGRELSAHARLRGWSEAALPLLEEALTSLRAGRGAP</sequence>
<evidence type="ECO:0000313" key="1">
    <source>
        <dbReference type="EMBL" id="AGC41798.1"/>
    </source>
</evidence>
<dbReference type="RefSeq" id="WP_015346061.1">
    <property type="nucleotide sequence ID" value="NC_020126.1"/>
</dbReference>